<dbReference type="STRING" id="1754190.A0A1Y2E210"/>
<name>A0A1Y2E210_9FUNG</name>
<dbReference type="Proteomes" id="UP000193920">
    <property type="component" value="Unassembled WGS sequence"/>
</dbReference>
<dbReference type="OrthoDB" id="10619550at2759"/>
<dbReference type="EMBL" id="MCOG01000052">
    <property type="protein sequence ID" value="ORY65588.1"/>
    <property type="molecule type" value="Genomic_DNA"/>
</dbReference>
<gene>
    <name evidence="1" type="ORF">LY90DRAFT_504927</name>
</gene>
<evidence type="ECO:0000313" key="2">
    <source>
        <dbReference type="Proteomes" id="UP000193920"/>
    </source>
</evidence>
<evidence type="ECO:0000313" key="1">
    <source>
        <dbReference type="EMBL" id="ORY65588.1"/>
    </source>
</evidence>
<organism evidence="1 2">
    <name type="scientific">Neocallimastix californiae</name>
    <dbReference type="NCBI Taxonomy" id="1754190"/>
    <lineage>
        <taxon>Eukaryota</taxon>
        <taxon>Fungi</taxon>
        <taxon>Fungi incertae sedis</taxon>
        <taxon>Chytridiomycota</taxon>
        <taxon>Chytridiomycota incertae sedis</taxon>
        <taxon>Neocallimastigomycetes</taxon>
        <taxon>Neocallimastigales</taxon>
        <taxon>Neocallimastigaceae</taxon>
        <taxon>Neocallimastix</taxon>
    </lineage>
</organism>
<proteinExistence type="predicted"/>
<reference evidence="1 2" key="1">
    <citation type="submission" date="2016-08" db="EMBL/GenBank/DDBJ databases">
        <title>A Parts List for Fungal Cellulosomes Revealed by Comparative Genomics.</title>
        <authorList>
            <consortium name="DOE Joint Genome Institute"/>
            <person name="Haitjema C.H."/>
            <person name="Gilmore S.P."/>
            <person name="Henske J.K."/>
            <person name="Solomon K.V."/>
            <person name="De Groot R."/>
            <person name="Kuo A."/>
            <person name="Mondo S.J."/>
            <person name="Salamov A.A."/>
            <person name="Labutti K."/>
            <person name="Zhao Z."/>
            <person name="Chiniquy J."/>
            <person name="Barry K."/>
            <person name="Brewer H.M."/>
            <person name="Purvine S.O."/>
            <person name="Wright A.T."/>
            <person name="Boxma B."/>
            <person name="Van Alen T."/>
            <person name="Hackstein J.H."/>
            <person name="Baker S.E."/>
            <person name="Grigoriev I.V."/>
            <person name="O'Malley M.A."/>
        </authorList>
    </citation>
    <scope>NUCLEOTIDE SEQUENCE [LARGE SCALE GENOMIC DNA]</scope>
    <source>
        <strain evidence="1 2">G1</strain>
    </source>
</reference>
<accession>A0A1Y2E210</accession>
<dbReference type="AlphaFoldDB" id="A0A1Y2E210"/>
<sequence>MYNKHFECDEKEDFDEIIEKICRSTCRKIVLIMNEWDLVFRDISCDTESRRDYLIFLILLIKDNPNIVLTFMTGILPIKNERLSPSIKGIFDEFSMTSNSYLYEYVGFTNDDVEE</sequence>
<comment type="caution">
    <text evidence="1">The sequence shown here is derived from an EMBL/GenBank/DDBJ whole genome shotgun (WGS) entry which is preliminary data.</text>
</comment>
<keyword evidence="2" id="KW-1185">Reference proteome</keyword>
<protein>
    <submittedName>
        <fullName evidence="1">Uncharacterized protein</fullName>
    </submittedName>
</protein>